<dbReference type="InterPro" id="IPR027463">
    <property type="entry name" value="AcrB_DN_DC_subdom"/>
</dbReference>
<comment type="caution">
    <text evidence="2">The sequence shown here is derived from an EMBL/GenBank/DDBJ whole genome shotgun (WGS) entry which is preliminary data.</text>
</comment>
<dbReference type="AlphaFoldDB" id="A0A4R7VJW3"/>
<dbReference type="InterPro" id="IPR001036">
    <property type="entry name" value="Acrflvin-R"/>
</dbReference>
<dbReference type="Gene3D" id="3.30.2090.10">
    <property type="entry name" value="Multidrug efflux transporter AcrB TolC docking domain, DN and DC subdomains"/>
    <property type="match status" value="2"/>
</dbReference>
<dbReference type="Gene3D" id="3.30.70.1440">
    <property type="entry name" value="Multidrug efflux transporter AcrB pore domain"/>
    <property type="match status" value="1"/>
</dbReference>
<dbReference type="Proteomes" id="UP000295804">
    <property type="component" value="Unassembled WGS sequence"/>
</dbReference>
<reference evidence="2 3" key="1">
    <citation type="submission" date="2019-03" db="EMBL/GenBank/DDBJ databases">
        <title>Genomic analyses of the natural microbiome of Caenorhabditis elegans.</title>
        <authorList>
            <person name="Samuel B."/>
        </authorList>
    </citation>
    <scope>NUCLEOTIDE SEQUENCE [LARGE SCALE GENOMIC DNA]</scope>
    <source>
        <strain evidence="2 3">BIGb0525</strain>
    </source>
</reference>
<feature type="transmembrane region" description="Helical" evidence="1">
    <location>
        <begin position="361"/>
        <end position="381"/>
    </location>
</feature>
<feature type="transmembrane region" description="Helical" evidence="1">
    <location>
        <begin position="901"/>
        <end position="924"/>
    </location>
</feature>
<evidence type="ECO:0000313" key="3">
    <source>
        <dbReference type="Proteomes" id="UP000295804"/>
    </source>
</evidence>
<dbReference type="SUPFAM" id="SSF82866">
    <property type="entry name" value="Multidrug efflux transporter AcrB transmembrane domain"/>
    <property type="match status" value="2"/>
</dbReference>
<feature type="transmembrane region" description="Helical" evidence="1">
    <location>
        <begin position="432"/>
        <end position="453"/>
    </location>
</feature>
<dbReference type="RefSeq" id="WP_134175409.1">
    <property type="nucleotide sequence ID" value="NZ_SOCQ01000004.1"/>
</dbReference>
<feature type="transmembrane region" description="Helical" evidence="1">
    <location>
        <begin position="1034"/>
        <end position="1056"/>
    </location>
</feature>
<dbReference type="SUPFAM" id="SSF82693">
    <property type="entry name" value="Multidrug efflux transporter AcrB pore domain, PN1, PN2, PC1 and PC2 subdomains"/>
    <property type="match status" value="2"/>
</dbReference>
<dbReference type="PRINTS" id="PR00702">
    <property type="entry name" value="ACRIFLAVINRP"/>
</dbReference>
<protein>
    <submittedName>
        <fullName evidence="2">Multidrug efflux pump subunit AcrB</fullName>
    </submittedName>
</protein>
<proteinExistence type="predicted"/>
<feature type="transmembrane region" description="Helical" evidence="1">
    <location>
        <begin position="387"/>
        <end position="411"/>
    </location>
</feature>
<feature type="transmembrane region" description="Helical" evidence="1">
    <location>
        <begin position="955"/>
        <end position="981"/>
    </location>
</feature>
<feature type="transmembrane region" description="Helical" evidence="1">
    <location>
        <begin position="931"/>
        <end position="949"/>
    </location>
</feature>
<feature type="transmembrane region" description="Helical" evidence="1">
    <location>
        <begin position="335"/>
        <end position="354"/>
    </location>
</feature>
<organism evidence="2 3">
    <name type="scientific">Pseudomonas helmanticensis</name>
    <dbReference type="NCBI Taxonomy" id="1471381"/>
    <lineage>
        <taxon>Bacteria</taxon>
        <taxon>Pseudomonadati</taxon>
        <taxon>Pseudomonadota</taxon>
        <taxon>Gammaproteobacteria</taxon>
        <taxon>Pseudomonadales</taxon>
        <taxon>Pseudomonadaceae</taxon>
        <taxon>Pseudomonas</taxon>
    </lineage>
</organism>
<evidence type="ECO:0000256" key="1">
    <source>
        <dbReference type="SAM" id="Phobius"/>
    </source>
</evidence>
<dbReference type="SUPFAM" id="SSF82714">
    <property type="entry name" value="Multidrug efflux transporter AcrB TolC docking domain, DN and DC subdomains"/>
    <property type="match status" value="2"/>
</dbReference>
<feature type="transmembrane region" description="Helical" evidence="1">
    <location>
        <begin position="559"/>
        <end position="578"/>
    </location>
</feature>
<dbReference type="Pfam" id="PF00873">
    <property type="entry name" value="ACR_tran"/>
    <property type="match status" value="1"/>
</dbReference>
<feature type="transmembrane region" description="Helical" evidence="1">
    <location>
        <begin position="1002"/>
        <end position="1022"/>
    </location>
</feature>
<gene>
    <name evidence="2" type="ORF">EDF87_104151</name>
</gene>
<feature type="transmembrane region" description="Helical" evidence="1">
    <location>
        <begin position="459"/>
        <end position="478"/>
    </location>
</feature>
<dbReference type="PANTHER" id="PTHR32063">
    <property type="match status" value="1"/>
</dbReference>
<keyword evidence="1" id="KW-0472">Membrane</keyword>
<keyword evidence="1" id="KW-0812">Transmembrane</keyword>
<dbReference type="EMBL" id="SOCQ01000004">
    <property type="protein sequence ID" value="TDV49505.1"/>
    <property type="molecule type" value="Genomic_DNA"/>
</dbReference>
<evidence type="ECO:0000313" key="2">
    <source>
        <dbReference type="EMBL" id="TDV49505.1"/>
    </source>
</evidence>
<feature type="transmembrane region" description="Helical" evidence="1">
    <location>
        <begin position="12"/>
        <end position="31"/>
    </location>
</feature>
<keyword evidence="1" id="KW-1133">Transmembrane helix</keyword>
<dbReference type="Gene3D" id="1.20.1640.10">
    <property type="entry name" value="Multidrug efflux transporter AcrB transmembrane domain"/>
    <property type="match status" value="2"/>
</dbReference>
<dbReference type="Gene3D" id="3.30.70.1320">
    <property type="entry name" value="Multidrug efflux transporter AcrB pore domain like"/>
    <property type="match status" value="1"/>
</dbReference>
<dbReference type="Gene3D" id="3.30.70.1430">
    <property type="entry name" value="Multidrug efflux transporter AcrB pore domain"/>
    <property type="match status" value="2"/>
</dbReference>
<sequence length="1073" mass="114148">MLGLVKTALLKPYTFIVVAIVICIIGPLAAMRTPTDVFPNIGIPVVAVVWQYNGLSPDAMAGRVIYTYERSLSTTVNDIEHIESQSLPGMGIVKIFFQPGVDIRTANAQVTAVSQTVLKQMPAGITPPLILNYSASTVPILQMAFSSRTLSEAHIRDLVQNSVRLPLTSVPGIALPTPMGGKQRQITLDLDPQALAAKGLSAQDVGNALAAQNQIIPVGTAKMGGTEYTVLLNNSPQSIDALNDLPIKAVNGALITIGQVAHVRDGSPPQTNIVRVDGRRAVLMPALKNGNTSTLSIVDDIRSMLPLINETLPPALKTSLLGDASAFVRDSISSVAREGIIAALLTSVMILLFLGSWRSTLIIAASIPLAVLSAIALLAVTGQTLNVMTLGGLALAVGILVDDATVTIENINWHLEQGKSVRKAILDGAKQIVGPAFVSLLCICIVFVPMFLLQGIAGFLFRPMALAVIFAMASSFLLSRTLVPTLAMFLLKPHTLEQGAGAHPDDIFLNHHEGDRHERQRNTLLRGALYFQQHFEHGFSVVRDAYQRLLMLALANRKTFLAGFLACVLASFLLQPTLGEDFFPATDAGALALHVRLPLGTRIEESAAAFDRVEKRIREIIPEEQLDTIIDNIGIPLSGIDMAYSSSGTTGPQDGDIQISLKPGHTPTADYVKRLREVLPKSFPGSEFAFMPADISSQILNFGAPAPLDVKISGPDGAANRAFALELQRRIAHVPGIADLRIQQSTGYPSLQVDVDRLRAKQLGITEHDVTTSLGASLAGTSQVAPTYWLNPKSGVSYAVVAATPQYRLDNLPNLEALPITGSNGQTAILGGLATIKRVNSAAVISHYNIMPTLDIYASVQGRDLGSVASDIQKVLDDAANIRPKGTSYSLHGQIDALHEAFSGLSLGLVGAVVLIYLLIVVNFQSWVDPFVIITALPAALAGIVWMLFLSHTTLSVPALTGAILCMGVATANSILVVSFCRERLAVHGDALKAALEAGCTRFRPVCMTALAMIIGMLPLALSQEQNAPLGRAVIGGLILATTATLLFVPAVFSLVHRHSIPRAVIGEASHVV</sequence>
<name>A0A4R7VJW3_9PSED</name>
<dbReference type="GO" id="GO:0005886">
    <property type="term" value="C:plasma membrane"/>
    <property type="evidence" value="ECO:0007669"/>
    <property type="project" value="TreeGrafter"/>
</dbReference>
<dbReference type="PANTHER" id="PTHR32063:SF8">
    <property type="entry name" value="CATION EFFLUX PROTEIN"/>
    <property type="match status" value="1"/>
</dbReference>
<accession>A0A4R7VJW3</accession>
<dbReference type="GO" id="GO:0042910">
    <property type="term" value="F:xenobiotic transmembrane transporter activity"/>
    <property type="evidence" value="ECO:0007669"/>
    <property type="project" value="TreeGrafter"/>
</dbReference>